<protein>
    <recommendedName>
        <fullName evidence="8">Zn(2)-C6 fungal-type domain-containing protein</fullName>
    </recommendedName>
</protein>
<dbReference type="PANTHER" id="PTHR47784">
    <property type="entry name" value="STEROL UPTAKE CONTROL PROTEIN 2"/>
    <property type="match status" value="1"/>
</dbReference>
<evidence type="ECO:0000256" key="1">
    <source>
        <dbReference type="ARBA" id="ARBA00008343"/>
    </source>
</evidence>
<evidence type="ECO:0000259" key="8">
    <source>
        <dbReference type="PROSITE" id="PS50048"/>
    </source>
</evidence>
<dbReference type="GO" id="GO:0003677">
    <property type="term" value="F:DNA binding"/>
    <property type="evidence" value="ECO:0007669"/>
    <property type="project" value="UniProtKB-KW"/>
</dbReference>
<evidence type="ECO:0000313" key="10">
    <source>
        <dbReference type="Proteomes" id="UP000224080"/>
    </source>
</evidence>
<dbReference type="PRINTS" id="PR00755">
    <property type="entry name" value="AFLATOXINBRP"/>
</dbReference>
<evidence type="ECO:0000256" key="2">
    <source>
        <dbReference type="ARBA" id="ARBA00022801"/>
    </source>
</evidence>
<keyword evidence="6" id="KW-0539">Nucleus</keyword>
<dbReference type="Pfam" id="PF00172">
    <property type="entry name" value="Zn_clus"/>
    <property type="match status" value="1"/>
</dbReference>
<dbReference type="SMART" id="SM00066">
    <property type="entry name" value="GAL4"/>
    <property type="match status" value="1"/>
</dbReference>
<dbReference type="PROSITE" id="PS00764">
    <property type="entry name" value="ENDONUCLEASE_III_1"/>
    <property type="match status" value="1"/>
</dbReference>
<dbReference type="PROSITE" id="PS50048">
    <property type="entry name" value="ZN2_CY6_FUNGAL_2"/>
    <property type="match status" value="1"/>
</dbReference>
<name>A0A2B7X864_9EURO</name>
<evidence type="ECO:0000256" key="6">
    <source>
        <dbReference type="ARBA" id="ARBA00023242"/>
    </source>
</evidence>
<dbReference type="EMBL" id="PDNC01000034">
    <property type="protein sequence ID" value="PGH04907.1"/>
    <property type="molecule type" value="Genomic_DNA"/>
</dbReference>
<evidence type="ECO:0000256" key="3">
    <source>
        <dbReference type="ARBA" id="ARBA00023015"/>
    </source>
</evidence>
<dbReference type="SUPFAM" id="SSF57701">
    <property type="entry name" value="Zn2/Cys6 DNA-binding domain"/>
    <property type="match status" value="1"/>
</dbReference>
<dbReference type="CDD" id="cd00067">
    <property type="entry name" value="GAL4"/>
    <property type="match status" value="1"/>
</dbReference>
<dbReference type="InterPro" id="IPR036864">
    <property type="entry name" value="Zn2-C6_fun-type_DNA-bd_sf"/>
</dbReference>
<feature type="domain" description="Zn(2)-C6 fungal-type" evidence="8">
    <location>
        <begin position="48"/>
        <end position="78"/>
    </location>
</feature>
<dbReference type="GO" id="GO:0001228">
    <property type="term" value="F:DNA-binding transcription activator activity, RNA polymerase II-specific"/>
    <property type="evidence" value="ECO:0007669"/>
    <property type="project" value="TreeGrafter"/>
</dbReference>
<comment type="caution">
    <text evidence="9">The sequence shown here is derived from an EMBL/GenBank/DDBJ whole genome shotgun (WGS) entry which is preliminary data.</text>
</comment>
<accession>A0A2B7X864</accession>
<keyword evidence="7" id="KW-0326">Glycosidase</keyword>
<dbReference type="OrthoDB" id="416217at2759"/>
<dbReference type="PANTHER" id="PTHR47784:SF9">
    <property type="entry name" value="ZN(II)2CYS6 TRANSCRIPTION FACTOR (EUROFUNG)"/>
    <property type="match status" value="1"/>
</dbReference>
<dbReference type="GO" id="GO:0008270">
    <property type="term" value="F:zinc ion binding"/>
    <property type="evidence" value="ECO:0007669"/>
    <property type="project" value="InterPro"/>
</dbReference>
<dbReference type="InterPro" id="IPR004035">
    <property type="entry name" value="Endouclease-III_FeS-bd_BS"/>
</dbReference>
<keyword evidence="5" id="KW-0804">Transcription</keyword>
<keyword evidence="2" id="KW-0378">Hydrolase</keyword>
<reference evidence="9 10" key="1">
    <citation type="submission" date="2017-10" db="EMBL/GenBank/DDBJ databases">
        <title>Comparative genomics in systemic dimorphic fungi from Ajellomycetaceae.</title>
        <authorList>
            <person name="Munoz J.F."/>
            <person name="Mcewen J.G."/>
            <person name="Clay O.K."/>
            <person name="Cuomo C.A."/>
        </authorList>
    </citation>
    <scope>NUCLEOTIDE SEQUENCE [LARGE SCALE GENOMIC DNA]</scope>
    <source>
        <strain evidence="9 10">UAMH130</strain>
    </source>
</reference>
<dbReference type="GO" id="GO:0016798">
    <property type="term" value="F:hydrolase activity, acting on glycosyl bonds"/>
    <property type="evidence" value="ECO:0007669"/>
    <property type="project" value="UniProtKB-KW"/>
</dbReference>
<dbReference type="STRING" id="2060905.A0A2B7X864"/>
<dbReference type="InterPro" id="IPR001138">
    <property type="entry name" value="Zn2Cys6_DnaBD"/>
</dbReference>
<gene>
    <name evidence="9" type="ORF">GX51_03203</name>
</gene>
<sequence>MVDRTVKNQLIFRLDGPNNLRRQFQEEGRVSGERVYRARRPHRKSRTGCANCRKRRVKCDETKPRCRRCETHGVCCDYLTLQVRSQQTKPPATSGQMASTMDIRPASIQFTMSITELADRIDQVLRLDPSAEQPFFEVPKLTHYRAVASLYHFITMVADATSMSDAHRSVMTGDMIQIGLQTPYLMHAILGASATHFRLLLPHNTSYIISEAAHWQCAIQSYQREIIKPIDERNMDPLISTCMLLSLLSFATNEYKPAISWVFSSEPNALNWLLVQCGLRYILSFLSKQQQSQSIWFPIFQESDDEHQTFNNDSPGLDGLHPGLADLCKIDDTTTGETNPYHWPLRMLSPMLPLQSNKYNFTKLITFIGRLLPPYTNLLQKKDPRALLIFSYWLGKMCEEKRWWVYSRVHSECVAICMYLEDSQDPRMLELLRYPAEKCGYVLNRSVTFPENNDISGLF</sequence>
<proteinExistence type="inferred from homology"/>
<dbReference type="AlphaFoldDB" id="A0A2B7X864"/>
<keyword evidence="3" id="KW-0805">Transcription regulation</keyword>
<dbReference type="InterPro" id="IPR053157">
    <property type="entry name" value="Sterol_Uptake_Regulator"/>
</dbReference>
<evidence type="ECO:0000256" key="5">
    <source>
        <dbReference type="ARBA" id="ARBA00023163"/>
    </source>
</evidence>
<dbReference type="Proteomes" id="UP000224080">
    <property type="component" value="Unassembled WGS sequence"/>
</dbReference>
<organism evidence="9 10">
    <name type="scientific">Blastomyces parvus</name>
    <dbReference type="NCBI Taxonomy" id="2060905"/>
    <lineage>
        <taxon>Eukaryota</taxon>
        <taxon>Fungi</taxon>
        <taxon>Dikarya</taxon>
        <taxon>Ascomycota</taxon>
        <taxon>Pezizomycotina</taxon>
        <taxon>Eurotiomycetes</taxon>
        <taxon>Eurotiomycetidae</taxon>
        <taxon>Onygenales</taxon>
        <taxon>Ajellomycetaceae</taxon>
        <taxon>Blastomyces</taxon>
    </lineage>
</organism>
<evidence type="ECO:0000313" key="9">
    <source>
        <dbReference type="EMBL" id="PGH04907.1"/>
    </source>
</evidence>
<dbReference type="Gene3D" id="4.10.240.10">
    <property type="entry name" value="Zn(2)-C6 fungal-type DNA-binding domain"/>
    <property type="match status" value="1"/>
</dbReference>
<dbReference type="PROSITE" id="PS00463">
    <property type="entry name" value="ZN2_CY6_FUNGAL_1"/>
    <property type="match status" value="1"/>
</dbReference>
<keyword evidence="4" id="KW-0238">DNA-binding</keyword>
<keyword evidence="10" id="KW-1185">Reference proteome</keyword>
<evidence type="ECO:0000256" key="4">
    <source>
        <dbReference type="ARBA" id="ARBA00023125"/>
    </source>
</evidence>
<evidence type="ECO:0000256" key="7">
    <source>
        <dbReference type="ARBA" id="ARBA00023295"/>
    </source>
</evidence>
<comment type="similarity">
    <text evidence="1">Belongs to the Nth/MutY family.</text>
</comment>